<keyword evidence="3" id="KW-1133">Transmembrane helix</keyword>
<protein>
    <recommendedName>
        <fullName evidence="6">VTC domain-containing protein</fullName>
    </recommendedName>
</protein>
<organism evidence="7 8">
    <name type="scientific">Coemansia spiralis</name>
    <dbReference type="NCBI Taxonomy" id="417178"/>
    <lineage>
        <taxon>Eukaryota</taxon>
        <taxon>Fungi</taxon>
        <taxon>Fungi incertae sedis</taxon>
        <taxon>Zoopagomycota</taxon>
        <taxon>Kickxellomycotina</taxon>
        <taxon>Kickxellomycetes</taxon>
        <taxon>Kickxellales</taxon>
        <taxon>Kickxellaceae</taxon>
        <taxon>Coemansia</taxon>
    </lineage>
</organism>
<feature type="non-terminal residue" evidence="7">
    <location>
        <position position="481"/>
    </location>
</feature>
<gene>
    <name evidence="7" type="ORF">IWW39_006295</name>
</gene>
<evidence type="ECO:0000313" key="8">
    <source>
        <dbReference type="Proteomes" id="UP001151516"/>
    </source>
</evidence>
<dbReference type="Proteomes" id="UP001151516">
    <property type="component" value="Unassembled WGS sequence"/>
</dbReference>
<keyword evidence="4" id="KW-0472">Membrane</keyword>
<evidence type="ECO:0000256" key="2">
    <source>
        <dbReference type="ARBA" id="ARBA00022692"/>
    </source>
</evidence>
<name>A0A9W8GD41_9FUNG</name>
<dbReference type="PANTHER" id="PTHR46140:SF1">
    <property type="entry name" value="VACUOLAR TRANSPORTER CHAPERONE COMPLEX SUBUNIT 4-RELATED"/>
    <property type="match status" value="1"/>
</dbReference>
<dbReference type="InterPro" id="IPR018966">
    <property type="entry name" value="VTC_domain"/>
</dbReference>
<dbReference type="EMBL" id="JANBTX010000603">
    <property type="protein sequence ID" value="KAJ2681593.1"/>
    <property type="molecule type" value="Genomic_DNA"/>
</dbReference>
<evidence type="ECO:0000256" key="4">
    <source>
        <dbReference type="ARBA" id="ARBA00023136"/>
    </source>
</evidence>
<dbReference type="GO" id="GO:0006799">
    <property type="term" value="P:polyphosphate biosynthetic process"/>
    <property type="evidence" value="ECO:0007669"/>
    <property type="project" value="UniProtKB-ARBA"/>
</dbReference>
<dbReference type="OrthoDB" id="5562722at2759"/>
<keyword evidence="2" id="KW-0812">Transmembrane</keyword>
<keyword evidence="8" id="KW-1185">Reference proteome</keyword>
<dbReference type="Pfam" id="PF09359">
    <property type="entry name" value="VTC"/>
    <property type="match status" value="1"/>
</dbReference>
<dbReference type="PANTHER" id="PTHR46140">
    <property type="entry name" value="VACUOLAR TRANSPORTER CHAPERONE 1-RELATED"/>
    <property type="match status" value="1"/>
</dbReference>
<feature type="compositionally biased region" description="Polar residues" evidence="5">
    <location>
        <begin position="159"/>
        <end position="170"/>
    </location>
</feature>
<evidence type="ECO:0000256" key="1">
    <source>
        <dbReference type="ARBA" id="ARBA00004127"/>
    </source>
</evidence>
<feature type="domain" description="VTC" evidence="6">
    <location>
        <begin position="236"/>
        <end position="431"/>
    </location>
</feature>
<sequence>MSQVLALARFRRSNFTALWRQLVRLRYRCRLHFDELIDKVYTSALFGESSLETHQLFRISQLFNDIQAGHAACNGSTSSCSALTPTSAAFPTLVLWRGWVEHASVQTLHSKLCKRLSVSSPALPSDVGGVVHGDFGGVPNLRVEAYGALNDMAPPSPPQTHKSSSESLFSATAHPRGRPTYTVYLDNVATLSNYQVGLSTDASQRDSLSLSWQRPTIGDSERAAIYVCQDEYSGPWFAAQHCSTSLVLDPDHVLPFLNSELNLNRLTRSPSDQDRSQHLPCTQEDGETLRVLKREQMRSAQKIQKKIIMGGLAPVLVAAEDRVEYVHEEDPALRVVLRRNVRMMYKDCASDSGFSCANGKVCDWIEKLVDDDDHTDSTLSAEALGFDLLEVHFGHAGGSQPPDWLARLFFDSALVRPILDFDLYLHGIATLRPDSATDFPYWLVDCSWKHLETAQPPHCPSRAESMDLAADSVVDIPADYS</sequence>
<comment type="subcellular location">
    <subcellularLocation>
        <location evidence="1">Endomembrane system</location>
        <topology evidence="1">Multi-pass membrane protein</topology>
    </subcellularLocation>
</comment>
<accession>A0A9W8GD41</accession>
<comment type="caution">
    <text evidence="7">The sequence shown here is derived from an EMBL/GenBank/DDBJ whole genome shotgun (WGS) entry which is preliminary data.</text>
</comment>
<dbReference type="AlphaFoldDB" id="A0A9W8GD41"/>
<dbReference type="InterPro" id="IPR042267">
    <property type="entry name" value="VTC_sf"/>
</dbReference>
<evidence type="ECO:0000259" key="6">
    <source>
        <dbReference type="Pfam" id="PF09359"/>
    </source>
</evidence>
<dbReference type="GO" id="GO:0012505">
    <property type="term" value="C:endomembrane system"/>
    <property type="evidence" value="ECO:0007669"/>
    <property type="project" value="UniProtKB-SubCell"/>
</dbReference>
<proteinExistence type="predicted"/>
<feature type="region of interest" description="Disordered" evidence="5">
    <location>
        <begin position="153"/>
        <end position="174"/>
    </location>
</feature>
<evidence type="ECO:0000313" key="7">
    <source>
        <dbReference type="EMBL" id="KAJ2681593.1"/>
    </source>
</evidence>
<evidence type="ECO:0000256" key="3">
    <source>
        <dbReference type="ARBA" id="ARBA00022989"/>
    </source>
</evidence>
<reference evidence="7" key="1">
    <citation type="submission" date="2022-07" db="EMBL/GenBank/DDBJ databases">
        <title>Phylogenomic reconstructions and comparative analyses of Kickxellomycotina fungi.</title>
        <authorList>
            <person name="Reynolds N.K."/>
            <person name="Stajich J.E."/>
            <person name="Barry K."/>
            <person name="Grigoriev I.V."/>
            <person name="Crous P."/>
            <person name="Smith M.E."/>
        </authorList>
    </citation>
    <scope>NUCLEOTIDE SEQUENCE</scope>
    <source>
        <strain evidence="7">CBS 109367</strain>
    </source>
</reference>
<evidence type="ECO:0000256" key="5">
    <source>
        <dbReference type="SAM" id="MobiDB-lite"/>
    </source>
</evidence>
<dbReference type="InterPro" id="IPR051572">
    <property type="entry name" value="VTC_Complex_Subunit"/>
</dbReference>
<dbReference type="Gene3D" id="3.20.100.30">
    <property type="entry name" value="VTC, catalytic tunnel domain"/>
    <property type="match status" value="1"/>
</dbReference>